<dbReference type="InterPro" id="IPR011913">
    <property type="entry name" value="RfaE_dom_I"/>
</dbReference>
<accession>A0A318UHN4</accession>
<dbReference type="NCBIfam" id="TIGR02198">
    <property type="entry name" value="rfaE_dom_I"/>
    <property type="match status" value="1"/>
</dbReference>
<dbReference type="GO" id="GO:0033785">
    <property type="term" value="F:heptose 7-phosphate kinase activity"/>
    <property type="evidence" value="ECO:0007669"/>
    <property type="project" value="TreeGrafter"/>
</dbReference>
<dbReference type="InterPro" id="IPR029056">
    <property type="entry name" value="Ribokinase-like"/>
</dbReference>
<dbReference type="RefSeq" id="WP_146229781.1">
    <property type="nucleotide sequence ID" value="NZ_QKLU01000002.1"/>
</dbReference>
<evidence type="ECO:0000313" key="4">
    <source>
        <dbReference type="EMBL" id="PYF75934.1"/>
    </source>
</evidence>
<dbReference type="Gene3D" id="3.40.1190.20">
    <property type="match status" value="1"/>
</dbReference>
<dbReference type="GO" id="GO:0033786">
    <property type="term" value="F:heptose-1-phosphate adenylyltransferase activity"/>
    <property type="evidence" value="ECO:0007669"/>
    <property type="project" value="TreeGrafter"/>
</dbReference>
<evidence type="ECO:0000256" key="2">
    <source>
        <dbReference type="ARBA" id="ARBA00022777"/>
    </source>
</evidence>
<protein>
    <submittedName>
        <fullName evidence="4">D-beta-D-heptose 7-phosphate kinase/D-beta-D-heptose 1-phosphate adenosyltransferase</fullName>
    </submittedName>
</protein>
<dbReference type="InterPro" id="IPR011611">
    <property type="entry name" value="PfkB_dom"/>
</dbReference>
<comment type="caution">
    <text evidence="4">The sequence shown here is derived from an EMBL/GenBank/DDBJ whole genome shotgun (WGS) entry which is preliminary data.</text>
</comment>
<evidence type="ECO:0000313" key="5">
    <source>
        <dbReference type="Proteomes" id="UP000248198"/>
    </source>
</evidence>
<dbReference type="PANTHER" id="PTHR46969:SF1">
    <property type="entry name" value="BIFUNCTIONAL PROTEIN HLDE"/>
    <property type="match status" value="1"/>
</dbReference>
<dbReference type="OrthoDB" id="9802794at2"/>
<sequence length="317" mass="34453">MNNLNPKIKVLVIGDIMIDHYIYGNCNRISPEAPVQVVEIQKEEYTLGGAGNVLKNLISFKCVVDVISVIGNDEHGALVIKELSDCGIIGDGMLTDNSRCTTVKSRVLASNHHLIRLDRENLSEIPVEIETQLIKILKNKIDLFDIVLISDYNKGLLTRSLLKEIFTLCRLKGIPTLVDPKGLDFAKYRGAHIIKPNKKEAAQATGIAIKDHESLKQACASLKEITQCDKVIITLSEEGIAFYAENELTLIPTKAMGVIDVTGAGDTVLASLGVSLASNQSLQEACEFANHAAAIVVSKVGSAVATFEEIDQKFPKS</sequence>
<keyword evidence="1 4" id="KW-0808">Transferase</keyword>
<dbReference type="Pfam" id="PF00294">
    <property type="entry name" value="PfkB"/>
    <property type="match status" value="1"/>
</dbReference>
<dbReference type="PANTHER" id="PTHR46969">
    <property type="entry name" value="BIFUNCTIONAL PROTEIN HLDE"/>
    <property type="match status" value="1"/>
</dbReference>
<feature type="domain" description="Carbohydrate kinase PfkB" evidence="3">
    <location>
        <begin position="9"/>
        <end position="303"/>
    </location>
</feature>
<name>A0A318UHN4_9SPHI</name>
<evidence type="ECO:0000256" key="1">
    <source>
        <dbReference type="ARBA" id="ARBA00022679"/>
    </source>
</evidence>
<proteinExistence type="predicted"/>
<dbReference type="GO" id="GO:0005829">
    <property type="term" value="C:cytosol"/>
    <property type="evidence" value="ECO:0007669"/>
    <property type="project" value="TreeGrafter"/>
</dbReference>
<keyword evidence="2 4" id="KW-0418">Kinase</keyword>
<gene>
    <name evidence="4" type="ORF">B0O44_102490</name>
</gene>
<dbReference type="SUPFAM" id="SSF53613">
    <property type="entry name" value="Ribokinase-like"/>
    <property type="match status" value="1"/>
</dbReference>
<keyword evidence="5" id="KW-1185">Reference proteome</keyword>
<evidence type="ECO:0000259" key="3">
    <source>
        <dbReference type="Pfam" id="PF00294"/>
    </source>
</evidence>
<reference evidence="4 5" key="1">
    <citation type="submission" date="2018-06" db="EMBL/GenBank/DDBJ databases">
        <title>Genomic Encyclopedia of Archaeal and Bacterial Type Strains, Phase II (KMG-II): from individual species to whole genera.</title>
        <authorList>
            <person name="Goeker M."/>
        </authorList>
    </citation>
    <scope>NUCLEOTIDE SEQUENCE [LARGE SCALE GENOMIC DNA]</scope>
    <source>
        <strain evidence="4 5">DSM 27372</strain>
    </source>
</reference>
<dbReference type="EMBL" id="QKLU01000002">
    <property type="protein sequence ID" value="PYF75934.1"/>
    <property type="molecule type" value="Genomic_DNA"/>
</dbReference>
<dbReference type="Proteomes" id="UP000248198">
    <property type="component" value="Unassembled WGS sequence"/>
</dbReference>
<organism evidence="4 5">
    <name type="scientific">Pedobacter nutrimenti</name>
    <dbReference type="NCBI Taxonomy" id="1241337"/>
    <lineage>
        <taxon>Bacteria</taxon>
        <taxon>Pseudomonadati</taxon>
        <taxon>Bacteroidota</taxon>
        <taxon>Sphingobacteriia</taxon>
        <taxon>Sphingobacteriales</taxon>
        <taxon>Sphingobacteriaceae</taxon>
        <taxon>Pedobacter</taxon>
    </lineage>
</organism>
<dbReference type="GO" id="GO:0016773">
    <property type="term" value="F:phosphotransferase activity, alcohol group as acceptor"/>
    <property type="evidence" value="ECO:0007669"/>
    <property type="project" value="InterPro"/>
</dbReference>
<dbReference type="CDD" id="cd01172">
    <property type="entry name" value="RfaE_like"/>
    <property type="match status" value="1"/>
</dbReference>
<dbReference type="AlphaFoldDB" id="A0A318UHN4"/>